<evidence type="ECO:0000256" key="4">
    <source>
        <dbReference type="ARBA" id="ARBA00018170"/>
    </source>
</evidence>
<keyword evidence="13" id="KW-1185">Reference proteome</keyword>
<keyword evidence="11" id="KW-0999">Mitochondrion inner membrane</keyword>
<dbReference type="GO" id="GO:0042407">
    <property type="term" value="P:cristae formation"/>
    <property type="evidence" value="ECO:0007669"/>
    <property type="project" value="InterPro"/>
</dbReference>
<name>A0A1E4T1V6_9ASCO</name>
<evidence type="ECO:0000256" key="9">
    <source>
        <dbReference type="ARBA" id="ARBA00032159"/>
    </source>
</evidence>
<evidence type="ECO:0000256" key="11">
    <source>
        <dbReference type="RuleBase" id="RU363010"/>
    </source>
</evidence>
<comment type="subunit">
    <text evidence="11">Component of the mitochondrial contact site and cristae organizing system (MICOS) complex.</text>
</comment>
<keyword evidence="5" id="KW-0812">Transmembrane</keyword>
<reference evidence="13" key="1">
    <citation type="submission" date="2016-04" db="EMBL/GenBank/DDBJ databases">
        <title>Comparative genomics of biotechnologically important yeasts.</title>
        <authorList>
            <consortium name="DOE Joint Genome Institute"/>
            <person name="Riley R."/>
            <person name="Haridas S."/>
            <person name="Wolfe K.H."/>
            <person name="Lopes M.R."/>
            <person name="Hittinger C.T."/>
            <person name="Goker M."/>
            <person name="Salamov A."/>
            <person name="Wisecaver J."/>
            <person name="Long T.M."/>
            <person name="Aerts A.L."/>
            <person name="Barry K."/>
            <person name="Choi C."/>
            <person name="Clum A."/>
            <person name="Coughlan A.Y."/>
            <person name="Deshpande S."/>
            <person name="Douglass A.P."/>
            <person name="Hanson S.J."/>
            <person name="Klenk H.-P."/>
            <person name="Labutti K."/>
            <person name="Lapidus A."/>
            <person name="Lindquist E."/>
            <person name="Lipzen A."/>
            <person name="Meier-Kolthoff J.P."/>
            <person name="Ohm R.A."/>
            <person name="Otillar R.P."/>
            <person name="Pangilinan J."/>
            <person name="Peng Y."/>
            <person name="Rokas A."/>
            <person name="Rosa C.A."/>
            <person name="Scheuner C."/>
            <person name="Sibirny A.A."/>
            <person name="Slot J.C."/>
            <person name="Stielow J.B."/>
            <person name="Sun H."/>
            <person name="Kurtzman C.P."/>
            <person name="Blackwell M."/>
            <person name="Grigoriev I.V."/>
            <person name="Jeffries T.W."/>
        </authorList>
    </citation>
    <scope>NUCLEOTIDE SEQUENCE [LARGE SCALE GENOMIC DNA]</scope>
    <source>
        <strain evidence="13">NRRL YB-2248</strain>
    </source>
</reference>
<dbReference type="GO" id="GO:0044284">
    <property type="term" value="C:mitochondrial crista junction"/>
    <property type="evidence" value="ECO:0007669"/>
    <property type="project" value="InterPro"/>
</dbReference>
<keyword evidence="7 11" id="KW-0496">Mitochondrion</keyword>
<evidence type="ECO:0000256" key="10">
    <source>
        <dbReference type="ARBA" id="ARBA00032985"/>
    </source>
</evidence>
<dbReference type="InterPro" id="IPR031463">
    <property type="entry name" value="Mic12"/>
</dbReference>
<evidence type="ECO:0000313" key="13">
    <source>
        <dbReference type="Proteomes" id="UP000094801"/>
    </source>
</evidence>
<evidence type="ECO:0000256" key="7">
    <source>
        <dbReference type="ARBA" id="ARBA00023128"/>
    </source>
</evidence>
<comment type="subcellular location">
    <subcellularLocation>
        <location evidence="2">Membrane</location>
    </subcellularLocation>
    <subcellularLocation>
        <location evidence="11">Mitochondrion inner membrane</location>
        <topology evidence="11">Single-pass membrane protein</topology>
    </subcellularLocation>
</comment>
<evidence type="ECO:0000256" key="5">
    <source>
        <dbReference type="ARBA" id="ARBA00022692"/>
    </source>
</evidence>
<keyword evidence="8" id="KW-0472">Membrane</keyword>
<sequence>MAGRIHGFLGGVLLTGSIAYLTAVQLTTRQQIISHHLNESSRVIEERDIPTLHRSNVISYENKTVSESVKDIWNHEVIKGTNWLYSLNFSKIGDYVACGVEKLVGSSKN</sequence>
<evidence type="ECO:0000256" key="6">
    <source>
        <dbReference type="ARBA" id="ARBA00022989"/>
    </source>
</evidence>
<gene>
    <name evidence="12" type="ORF">CANARDRAFT_27781</name>
</gene>
<organism evidence="12 13">
    <name type="scientific">[Candida] arabinofermentans NRRL YB-2248</name>
    <dbReference type="NCBI Taxonomy" id="983967"/>
    <lineage>
        <taxon>Eukaryota</taxon>
        <taxon>Fungi</taxon>
        <taxon>Dikarya</taxon>
        <taxon>Ascomycota</taxon>
        <taxon>Saccharomycotina</taxon>
        <taxon>Pichiomycetes</taxon>
        <taxon>Pichiales</taxon>
        <taxon>Pichiaceae</taxon>
        <taxon>Ogataea</taxon>
        <taxon>Ogataea/Candida clade</taxon>
    </lineage>
</organism>
<dbReference type="Pfam" id="PF17050">
    <property type="entry name" value="AIM5"/>
    <property type="match status" value="1"/>
</dbReference>
<comment type="function">
    <text evidence="1 11">Component of the MICOS complex, a large protein complex of the mitochondrial inner membrane that plays crucial roles in the maintenance of crista junctions, inner membrane architecture, and formation of contact sites to the outer membrane.</text>
</comment>
<comment type="similarity">
    <text evidence="3 11">Belongs to the MICOS complex subunit Mic12 family.</text>
</comment>
<feature type="non-terminal residue" evidence="12">
    <location>
        <position position="1"/>
    </location>
</feature>
<evidence type="ECO:0000256" key="8">
    <source>
        <dbReference type="ARBA" id="ARBA00023136"/>
    </source>
</evidence>
<dbReference type="GO" id="GO:0061617">
    <property type="term" value="C:MICOS complex"/>
    <property type="evidence" value="ECO:0007669"/>
    <property type="project" value="UniProtKB-UniRule"/>
</dbReference>
<evidence type="ECO:0000256" key="3">
    <source>
        <dbReference type="ARBA" id="ARBA00009188"/>
    </source>
</evidence>
<keyword evidence="6" id="KW-1133">Transmembrane helix</keyword>
<evidence type="ECO:0000313" key="12">
    <source>
        <dbReference type="EMBL" id="ODV85678.1"/>
    </source>
</evidence>
<accession>A0A1E4T1V6</accession>
<evidence type="ECO:0000256" key="2">
    <source>
        <dbReference type="ARBA" id="ARBA00004370"/>
    </source>
</evidence>
<dbReference type="OrthoDB" id="4037694at2759"/>
<proteinExistence type="inferred from homology"/>
<evidence type="ECO:0000256" key="1">
    <source>
        <dbReference type="ARBA" id="ARBA00002689"/>
    </source>
</evidence>
<protein>
    <recommendedName>
        <fullName evidence="4 11">MICOS complex subunit MIC12</fullName>
    </recommendedName>
    <alternativeName>
        <fullName evidence="10 11">Altered inheritance of mitochondria protein 5, mitochondrial</fullName>
    </alternativeName>
    <alternativeName>
        <fullName evidence="9 11">Found in mitochondrial proteome protein 51</fullName>
    </alternativeName>
</protein>
<dbReference type="EMBL" id="KV453851">
    <property type="protein sequence ID" value="ODV85678.1"/>
    <property type="molecule type" value="Genomic_DNA"/>
</dbReference>
<dbReference type="Proteomes" id="UP000094801">
    <property type="component" value="Unassembled WGS sequence"/>
</dbReference>
<dbReference type="AlphaFoldDB" id="A0A1E4T1V6"/>